<keyword evidence="6 13" id="KW-0963">Cytoplasm</keyword>
<dbReference type="SFLD" id="SFLDF00445">
    <property type="entry name" value="alpha-phosphomannomutase"/>
    <property type="match status" value="1"/>
</dbReference>
<keyword evidence="8 12" id="KW-0460">Magnesium</keyword>
<dbReference type="VEuPathDB" id="ToxoDB:NCLIV_016330"/>
<dbReference type="InterPro" id="IPR005002">
    <property type="entry name" value="PMM"/>
</dbReference>
<reference evidence="14" key="2">
    <citation type="submission" date="2011-03" db="EMBL/GenBank/DDBJ databases">
        <title>Comparative genomics and transcriptomics of Neospora caninum and Toxoplasma gondii.</title>
        <authorList>
            <person name="Reid A.J."/>
            <person name="Sohal A."/>
            <person name="Harris D."/>
            <person name="Quail M."/>
            <person name="Sanders M."/>
            <person name="Berriman M."/>
            <person name="Wastling J.M."/>
            <person name="Pain A."/>
        </authorList>
    </citation>
    <scope>NUCLEOTIDE SEQUENCE</scope>
    <source>
        <strain evidence="14">Liverpool</strain>
    </source>
</reference>
<evidence type="ECO:0000256" key="12">
    <source>
        <dbReference type="PIRSR" id="PIRSR605002-3"/>
    </source>
</evidence>
<comment type="function">
    <text evidence="13">Involved in the synthesis of the GDP-mannose and dolichol-phosphate-mannose required for a number of critical mannosyl transfer reactions.</text>
</comment>
<dbReference type="EC" id="5.4.2.8" evidence="5 13"/>
<dbReference type="PANTHER" id="PTHR10466:SF0">
    <property type="entry name" value="PHOSPHOMANNOMUTASE"/>
    <property type="match status" value="1"/>
</dbReference>
<feature type="binding site" evidence="12">
    <location>
        <position position="26"/>
    </location>
    <ligand>
        <name>Mg(2+)</name>
        <dbReference type="ChEBI" id="CHEBI:18420"/>
        <label>1</label>
    </ligand>
</feature>
<dbReference type="GO" id="GO:0004615">
    <property type="term" value="F:phosphomannomutase activity"/>
    <property type="evidence" value="ECO:0007669"/>
    <property type="project" value="UniProtKB-EC"/>
</dbReference>
<dbReference type="GeneID" id="13444471"/>
<dbReference type="Gene3D" id="3.40.50.1000">
    <property type="entry name" value="HAD superfamily/HAD-like"/>
    <property type="match status" value="1"/>
</dbReference>
<feature type="binding site" evidence="12">
    <location>
        <position position="234"/>
    </location>
    <ligand>
        <name>Mg(2+)</name>
        <dbReference type="ChEBI" id="CHEBI:18420"/>
        <label>1</label>
    </ligand>
</feature>
<dbReference type="FunCoup" id="F0VDP8">
    <property type="interactions" value="225"/>
</dbReference>
<dbReference type="Pfam" id="PF03332">
    <property type="entry name" value="PMM"/>
    <property type="match status" value="1"/>
</dbReference>
<evidence type="ECO:0000256" key="7">
    <source>
        <dbReference type="ARBA" id="ARBA00022723"/>
    </source>
</evidence>
<organism evidence="14 16">
    <name type="scientific">Neospora caninum (strain Liverpool)</name>
    <dbReference type="NCBI Taxonomy" id="572307"/>
    <lineage>
        <taxon>Eukaryota</taxon>
        <taxon>Sar</taxon>
        <taxon>Alveolata</taxon>
        <taxon>Apicomplexa</taxon>
        <taxon>Conoidasida</taxon>
        <taxon>Coccidia</taxon>
        <taxon>Eucoccidiorida</taxon>
        <taxon>Eimeriorina</taxon>
        <taxon>Sarcocystidae</taxon>
        <taxon>Neospora</taxon>
    </lineage>
</organism>
<dbReference type="Proteomes" id="UP000007494">
    <property type="component" value="Chromosome VI"/>
</dbReference>
<gene>
    <name evidence="15" type="ORF">BN1204_016330</name>
    <name evidence="14" type="ORF">NCLIV_016330</name>
</gene>
<dbReference type="GO" id="GO:0006487">
    <property type="term" value="P:protein N-linked glycosylation"/>
    <property type="evidence" value="ECO:0007669"/>
    <property type="project" value="TreeGrafter"/>
</dbReference>
<feature type="binding site" evidence="12">
    <location>
        <position position="236"/>
    </location>
    <ligand>
        <name>Mg(2+)</name>
        <dbReference type="ChEBI" id="CHEBI:18420"/>
        <label>1</label>
    </ligand>
</feature>
<comment type="catalytic activity">
    <reaction evidence="13">
        <text>alpha-D-mannose 1-phosphate = D-mannose 6-phosphate</text>
        <dbReference type="Rhea" id="RHEA:11140"/>
        <dbReference type="ChEBI" id="CHEBI:58409"/>
        <dbReference type="ChEBI" id="CHEBI:58735"/>
        <dbReference type="EC" id="5.4.2.8"/>
    </reaction>
</comment>
<evidence type="ECO:0000313" key="15">
    <source>
        <dbReference type="EMBL" id="CEL65799.1"/>
    </source>
</evidence>
<feature type="binding site" evidence="11">
    <location>
        <position position="195"/>
    </location>
    <ligand>
        <name>alpha-D-mannose 1-phosphate</name>
        <dbReference type="ChEBI" id="CHEBI:58409"/>
    </ligand>
</feature>
<comment type="subunit">
    <text evidence="4 13">Homodimer.</text>
</comment>
<dbReference type="GO" id="GO:0046872">
    <property type="term" value="F:metal ion binding"/>
    <property type="evidence" value="ECO:0007669"/>
    <property type="project" value="UniProtKB-KW"/>
</dbReference>
<reference evidence="16" key="3">
    <citation type="journal article" date="2012" name="PLoS Pathog.">
        <title>Comparative genomics of the apicomplexan parasites Toxoplasma gondii and Neospora caninum: Coccidia differing in host range and transmission strategy.</title>
        <authorList>
            <person name="Reid A.J."/>
            <person name="Vermont S.J."/>
            <person name="Cotton J.A."/>
            <person name="Harris D."/>
            <person name="Hill-Cawthorne G.A."/>
            <person name="Konen-Waisman S."/>
            <person name="Latham S.M."/>
            <person name="Mourier T."/>
            <person name="Norton R."/>
            <person name="Quail M.A."/>
            <person name="Sanders M."/>
            <person name="Shanmugam D."/>
            <person name="Sohal A."/>
            <person name="Wasmuth J.D."/>
            <person name="Brunk B."/>
            <person name="Grigg M.E."/>
            <person name="Howard J.C."/>
            <person name="Parkinson J."/>
            <person name="Roos D.S."/>
            <person name="Trees A.J."/>
            <person name="Berriman M."/>
            <person name="Pain A."/>
            <person name="Wastling J.M."/>
        </authorList>
    </citation>
    <scope>NUCLEOTIDE SEQUENCE [LARGE SCALE GENOMIC DNA]</scope>
    <source>
        <strain evidence="16">Liverpool</strain>
    </source>
</reference>
<evidence type="ECO:0000256" key="13">
    <source>
        <dbReference type="RuleBase" id="RU361118"/>
    </source>
</evidence>
<feature type="binding site" evidence="11">
    <location>
        <position position="148"/>
    </location>
    <ligand>
        <name>alpha-D-mannose 1-phosphate</name>
        <dbReference type="ChEBI" id="CHEBI:58409"/>
    </ligand>
</feature>
<dbReference type="Gene3D" id="3.30.1240.20">
    <property type="match status" value="1"/>
</dbReference>
<dbReference type="EMBL" id="FR823387">
    <property type="protein sequence ID" value="CBZ51841.1"/>
    <property type="molecule type" value="Genomic_DNA"/>
</dbReference>
<dbReference type="InterPro" id="IPR036412">
    <property type="entry name" value="HAD-like_sf"/>
</dbReference>
<dbReference type="RefSeq" id="XP_003881874.1">
    <property type="nucleotide sequence ID" value="XM_003881825.1"/>
</dbReference>
<dbReference type="GO" id="GO:0006013">
    <property type="term" value="P:mannose metabolic process"/>
    <property type="evidence" value="ECO:0007669"/>
    <property type="project" value="TreeGrafter"/>
</dbReference>
<dbReference type="eggNOG" id="KOG3189">
    <property type="taxonomic scope" value="Eukaryota"/>
</dbReference>
<evidence type="ECO:0000256" key="10">
    <source>
        <dbReference type="PIRSR" id="PIRSR605002-1"/>
    </source>
</evidence>
<evidence type="ECO:0000256" key="11">
    <source>
        <dbReference type="PIRSR" id="PIRSR605002-2"/>
    </source>
</evidence>
<dbReference type="SFLD" id="SFLDS00003">
    <property type="entry name" value="Haloacid_Dehalogenase"/>
    <property type="match status" value="1"/>
</dbReference>
<dbReference type="FunFam" id="3.30.1240.20:FF:000001">
    <property type="entry name" value="Phosphomannomutase"/>
    <property type="match status" value="1"/>
</dbReference>
<dbReference type="OrthoDB" id="10264771at2759"/>
<dbReference type="UniPathway" id="UPA00126">
    <property type="reaction ID" value="UER00424"/>
</dbReference>
<feature type="binding site" evidence="12">
    <location>
        <position position="28"/>
    </location>
    <ligand>
        <name>Mg(2+)</name>
        <dbReference type="ChEBI" id="CHEBI:18420"/>
        <label>1</label>
    </ligand>
</feature>
<feature type="active site" description="Proton donor/acceptor" evidence="10">
    <location>
        <position position="28"/>
    </location>
</feature>
<comment type="cofactor">
    <cofactor evidence="12">
        <name>Mg(2+)</name>
        <dbReference type="ChEBI" id="CHEBI:18420"/>
    </cofactor>
</comment>
<dbReference type="OMA" id="ISHRVYT"/>
<evidence type="ECO:0000256" key="6">
    <source>
        <dbReference type="ARBA" id="ARBA00022490"/>
    </source>
</evidence>
<dbReference type="SUPFAM" id="SSF56784">
    <property type="entry name" value="HAD-like"/>
    <property type="match status" value="1"/>
</dbReference>
<protein>
    <recommendedName>
        <fullName evidence="5 13">Phosphomannomutase</fullName>
        <ecNumber evidence="5 13">5.4.2.8</ecNumber>
    </recommendedName>
</protein>
<evidence type="ECO:0000256" key="4">
    <source>
        <dbReference type="ARBA" id="ARBA00011738"/>
    </source>
</evidence>
<feature type="active site" description="Nucleophile" evidence="10">
    <location>
        <position position="26"/>
    </location>
</feature>
<evidence type="ECO:0000313" key="14">
    <source>
        <dbReference type="EMBL" id="CBZ51841.1"/>
    </source>
</evidence>
<evidence type="ECO:0000256" key="9">
    <source>
        <dbReference type="ARBA" id="ARBA00023235"/>
    </source>
</evidence>
<sequence length="261" mass="29157">MASATAERDGCDGRRNGEKSVVALFDLDGTLTEPRQAASKDTLELLRRLREKVAVGIVSGSDAPKLREQLGNASFSAFDFVFCENGCVVYEDGHLIAEQSLASQLGEERLKELINFSLRYIADLDIPVKRGTFVEYRHGLLNVSPIGRGCSQAERDAFFQLDKREKIREKFKDVLEKNFASFGLRFSIGGQISIDCFPEGCDKRLALPYLTDRFQTIHFFGDKTYPGGNDHEIFEDPRTVGHTVANPEETKKLIGSLFGCF</sequence>
<evidence type="ECO:0000256" key="8">
    <source>
        <dbReference type="ARBA" id="ARBA00022842"/>
    </source>
</evidence>
<comment type="subcellular location">
    <subcellularLocation>
        <location evidence="1 13">Cytoplasm</location>
    </subcellularLocation>
</comment>
<reference evidence="15" key="4">
    <citation type="journal article" date="2015" name="PLoS ONE">
        <title>Comprehensive Evaluation of Toxoplasma gondii VEG and Neospora caninum LIV Genomes with Tachyzoite Stage Transcriptome and Proteome Defines Novel Transcript Features.</title>
        <authorList>
            <person name="Ramaprasad A."/>
            <person name="Mourier T."/>
            <person name="Naeem R."/>
            <person name="Malas T.B."/>
            <person name="Moussa E."/>
            <person name="Panigrahi A."/>
            <person name="Vermont S.J."/>
            <person name="Otto T.D."/>
            <person name="Wastling J."/>
            <person name="Pain A."/>
        </authorList>
    </citation>
    <scope>NUCLEOTIDE SEQUENCE</scope>
    <source>
        <strain evidence="15">Liverpool</strain>
    </source>
</reference>
<feature type="binding site" evidence="11">
    <location>
        <position position="137"/>
    </location>
    <ligand>
        <name>alpha-D-mannose 1-phosphate</name>
        <dbReference type="ChEBI" id="CHEBI:58409"/>
    </ligand>
</feature>
<feature type="binding site" evidence="11">
    <location>
        <position position="35"/>
    </location>
    <ligand>
        <name>alpha-D-mannose 1-phosphate</name>
        <dbReference type="ChEBI" id="CHEBI:58409"/>
    </ligand>
</feature>
<evidence type="ECO:0000313" key="16">
    <source>
        <dbReference type="Proteomes" id="UP000007494"/>
    </source>
</evidence>
<keyword evidence="16" id="KW-1185">Reference proteome</keyword>
<keyword evidence="9 13" id="KW-0413">Isomerase</keyword>
<dbReference type="EMBL" id="LN714480">
    <property type="protein sequence ID" value="CEL65799.1"/>
    <property type="molecule type" value="Genomic_DNA"/>
</dbReference>
<dbReference type="AlphaFoldDB" id="F0VDP8"/>
<dbReference type="SFLD" id="SFLDG01143">
    <property type="entry name" value="C2.B.3:_Phosphomannomutase_Lik"/>
    <property type="match status" value="1"/>
</dbReference>
<dbReference type="InterPro" id="IPR023214">
    <property type="entry name" value="HAD_sf"/>
</dbReference>
<dbReference type="InParanoid" id="F0VDP8"/>
<evidence type="ECO:0000256" key="5">
    <source>
        <dbReference type="ARBA" id="ARBA00012730"/>
    </source>
</evidence>
<proteinExistence type="inferred from homology"/>
<dbReference type="InterPro" id="IPR006379">
    <property type="entry name" value="HAD-SF_hydro_IIB"/>
</dbReference>
<dbReference type="NCBIfam" id="TIGR01484">
    <property type="entry name" value="HAD-SF-IIB"/>
    <property type="match status" value="1"/>
</dbReference>
<evidence type="ECO:0000256" key="2">
    <source>
        <dbReference type="ARBA" id="ARBA00004699"/>
    </source>
</evidence>
<dbReference type="PANTHER" id="PTHR10466">
    <property type="entry name" value="PHOSPHOMANNOMUTASE"/>
    <property type="match status" value="1"/>
</dbReference>
<feature type="binding site" evidence="12">
    <location>
        <position position="239"/>
    </location>
    <ligand>
        <name>Mg(2+)</name>
        <dbReference type="ChEBI" id="CHEBI:18420"/>
        <label>1</label>
    </ligand>
</feature>
<dbReference type="GO" id="GO:0009298">
    <property type="term" value="P:GDP-mannose biosynthetic process"/>
    <property type="evidence" value="ECO:0007669"/>
    <property type="project" value="UniProtKB-UniPathway"/>
</dbReference>
<keyword evidence="7 12" id="KW-0479">Metal-binding</keyword>
<name>F0VDP8_NEOCL</name>
<evidence type="ECO:0000256" key="3">
    <source>
        <dbReference type="ARBA" id="ARBA00009736"/>
    </source>
</evidence>
<dbReference type="InterPro" id="IPR043169">
    <property type="entry name" value="PMM_cap"/>
</dbReference>
<feature type="binding site" evidence="11">
    <location>
        <position position="155"/>
    </location>
    <ligand>
        <name>alpha-D-mannose 1-phosphate</name>
        <dbReference type="ChEBI" id="CHEBI:58409"/>
    </ligand>
</feature>
<dbReference type="GO" id="GO:0005829">
    <property type="term" value="C:cytosol"/>
    <property type="evidence" value="ECO:0007669"/>
    <property type="project" value="TreeGrafter"/>
</dbReference>
<evidence type="ECO:0000256" key="1">
    <source>
        <dbReference type="ARBA" id="ARBA00004496"/>
    </source>
</evidence>
<comment type="pathway">
    <text evidence="2 13">Nucleotide-sugar biosynthesis; GDP-alpha-D-mannose biosynthesis; alpha-D-mannose 1-phosphate from D-fructose 6-phosphate: step 2/2.</text>
</comment>
<feature type="binding site" evidence="12">
    <location>
        <position position="222"/>
    </location>
    <ligand>
        <name>Mg(2+)</name>
        <dbReference type="ChEBI" id="CHEBI:18420"/>
        <label>1</label>
    </ligand>
</feature>
<comment type="similarity">
    <text evidence="3 13">Belongs to the eukaryotic PMM family.</text>
</comment>
<accession>F0VDP8</accession>
<feature type="binding site" evidence="11">
    <location>
        <position position="193"/>
    </location>
    <ligand>
        <name>alpha-D-mannose 1-phosphate</name>
        <dbReference type="ChEBI" id="CHEBI:58409"/>
    </ligand>
</feature>
<reference evidence="14" key="1">
    <citation type="submission" date="2011-02" db="EMBL/GenBank/DDBJ databases">
        <authorList>
            <person name="Aslett M."/>
        </authorList>
    </citation>
    <scope>NUCLEOTIDE SEQUENCE</scope>
    <source>
        <strain evidence="14">Liverpool</strain>
    </source>
</reference>
<dbReference type="SFLD" id="SFLDG01140">
    <property type="entry name" value="C2.B:_Phosphomannomutase_and_P"/>
    <property type="match status" value="1"/>
</dbReference>
<dbReference type="CDD" id="cd02585">
    <property type="entry name" value="HAD_PMM"/>
    <property type="match status" value="1"/>
</dbReference>